<name>A0A2U3N6N1_9MYCO</name>
<keyword evidence="4" id="KW-1185">Reference proteome</keyword>
<evidence type="ECO:0008006" key="5">
    <source>
        <dbReference type="Google" id="ProtNLM"/>
    </source>
</evidence>
<evidence type="ECO:0000259" key="1">
    <source>
        <dbReference type="Pfam" id="PF18739"/>
    </source>
</evidence>
<proteinExistence type="predicted"/>
<reference evidence="3 4" key="1">
    <citation type="submission" date="2017-01" db="EMBL/GenBank/DDBJ databases">
        <authorList>
            <consortium name="Urmite Genomes"/>
        </authorList>
    </citation>
    <scope>NUCLEOTIDE SEQUENCE [LARGE SCALE GENOMIC DNA]</scope>
    <source>
        <strain evidence="3 4">AB308</strain>
    </source>
</reference>
<dbReference type="InterPro" id="IPR041223">
    <property type="entry name" value="ApeA_NTD"/>
</dbReference>
<protein>
    <recommendedName>
        <fullName evidence="5">ApeA N-terminal domain-containing protein</fullName>
    </recommendedName>
</protein>
<dbReference type="Pfam" id="PF18739">
    <property type="entry name" value="HEPN_Apea"/>
    <property type="match status" value="1"/>
</dbReference>
<evidence type="ECO:0000313" key="3">
    <source>
        <dbReference type="EMBL" id="SPM27165.1"/>
    </source>
</evidence>
<feature type="domain" description="Apea-like HEPN" evidence="1">
    <location>
        <begin position="386"/>
        <end position="481"/>
    </location>
</feature>
<dbReference type="Proteomes" id="UP000241595">
    <property type="component" value="Unassembled WGS sequence"/>
</dbReference>
<accession>A0A2U3N6N1</accession>
<evidence type="ECO:0000259" key="2">
    <source>
        <dbReference type="Pfam" id="PF18862"/>
    </source>
</evidence>
<evidence type="ECO:0000313" key="4">
    <source>
        <dbReference type="Proteomes" id="UP000241595"/>
    </source>
</evidence>
<dbReference type="EMBL" id="FTRV01000009">
    <property type="protein sequence ID" value="SPM27165.1"/>
    <property type="molecule type" value="Genomic_DNA"/>
</dbReference>
<gene>
    <name evidence="3" type="ORF">MTAB308_640</name>
</gene>
<organism evidence="3 4">
    <name type="scientific">Mycobacterium terramassiliense</name>
    <dbReference type="NCBI Taxonomy" id="1841859"/>
    <lineage>
        <taxon>Bacteria</taxon>
        <taxon>Bacillati</taxon>
        <taxon>Actinomycetota</taxon>
        <taxon>Actinomycetes</taxon>
        <taxon>Mycobacteriales</taxon>
        <taxon>Mycobacteriaceae</taxon>
        <taxon>Mycobacterium</taxon>
    </lineage>
</organism>
<sequence>MPCIRRTASFVSSHVFGTCNLLQRWHRNAGAPTLTDEPPVDSCDDRSMSTIAAVGGEFWTPENPSVRVGGVFTAQVGQQAEVTLQSGLVAGVPTTGPPPIPAPRPDDVAGLILAAASGAVARLRPITIHGELDGGEPVTLFDAPNWNRPGVAPRHVAPITVFGANTSIDQGYCAVRFRIDHPHWLGHLTGGESSVVEDDKSTLSVEVSEGGNWLVYESSAPATIERLEIRAISGCLALAQLALYPDEDLVIPNTQVRVDADSPWLTVHGPGFCAVADSLRPATLLPREELTVERFGSWIALNAGFDGLAWAVARRLEVPVQLQVQLFTSLVEGLHRRLPFNQWRFPEVPDVERKSALRKIRRVAREAAVAEAETLQLDWLDPVTVRQMLADAVSHIGEVSYQERAEAVVDAVLAAVPEIGESIDGWPDHLKDLRNAFAHQLLQDDEGESIEDRRRRWTIVSRLAAWLLRTLLLLRVGVEPELLREKYLQNENFAFYRANLGKLIKELGWEDPPQRRPVSVDDD</sequence>
<dbReference type="Pfam" id="PF18862">
    <property type="entry name" value="ApeA_NTD1"/>
    <property type="match status" value="1"/>
</dbReference>
<dbReference type="AlphaFoldDB" id="A0A2U3N6N1"/>
<dbReference type="InterPro" id="IPR041229">
    <property type="entry name" value="HEPN_Apea"/>
</dbReference>
<feature type="domain" description="ApeA N-terminal" evidence="2">
    <location>
        <begin position="56"/>
        <end position="206"/>
    </location>
</feature>